<dbReference type="EMBL" id="JBHMBH010000047">
    <property type="protein sequence ID" value="MFB9716373.1"/>
    <property type="molecule type" value="Genomic_DNA"/>
</dbReference>
<dbReference type="Proteomes" id="UP001589536">
    <property type="component" value="Unassembled WGS sequence"/>
</dbReference>
<name>A0ABV5UVW3_9MICC</name>
<protein>
    <submittedName>
        <fullName evidence="1">Uncharacterized protein</fullName>
    </submittedName>
</protein>
<dbReference type="RefSeq" id="WP_155854296.1">
    <property type="nucleotide sequence ID" value="NZ_BAABED010000001.1"/>
</dbReference>
<sequence>MNEAERRLAQAAYLLRNMLAAGVIDVPQVLGILEGRPQLLLVEEGKAA</sequence>
<proteinExistence type="predicted"/>
<comment type="caution">
    <text evidence="1">The sequence shown here is derived from an EMBL/GenBank/DDBJ whole genome shotgun (WGS) entry which is preliminary data.</text>
</comment>
<keyword evidence="2" id="KW-1185">Reference proteome</keyword>
<evidence type="ECO:0000313" key="1">
    <source>
        <dbReference type="EMBL" id="MFB9716373.1"/>
    </source>
</evidence>
<reference evidence="1 2" key="1">
    <citation type="submission" date="2024-09" db="EMBL/GenBank/DDBJ databases">
        <authorList>
            <person name="Sun Q."/>
            <person name="Mori K."/>
        </authorList>
    </citation>
    <scope>NUCLEOTIDE SEQUENCE [LARGE SCALE GENOMIC DNA]</scope>
    <source>
        <strain evidence="1 2">JCM 13519</strain>
    </source>
</reference>
<gene>
    <name evidence="1" type="ORF">ACFFPI_19940</name>
</gene>
<organism evidence="1 2">
    <name type="scientific">Arthrobacter methylotrophus</name>
    <dbReference type="NCBI Taxonomy" id="121291"/>
    <lineage>
        <taxon>Bacteria</taxon>
        <taxon>Bacillati</taxon>
        <taxon>Actinomycetota</taxon>
        <taxon>Actinomycetes</taxon>
        <taxon>Micrococcales</taxon>
        <taxon>Micrococcaceae</taxon>
        <taxon>Arthrobacter</taxon>
    </lineage>
</organism>
<evidence type="ECO:0000313" key="2">
    <source>
        <dbReference type="Proteomes" id="UP001589536"/>
    </source>
</evidence>
<accession>A0ABV5UVW3</accession>